<feature type="transmembrane region" description="Helical" evidence="1">
    <location>
        <begin position="170"/>
        <end position="190"/>
    </location>
</feature>
<evidence type="ECO:0000313" key="2">
    <source>
        <dbReference type="EMBL" id="AUV58625.1"/>
    </source>
</evidence>
<sequence length="192" mass="22154">MERVQGFDVNNTSQYSSFDPVRSIENTGAEVYNYVNSANPFPELSREASNITSDARNILERSYDDTRNILERSYDDTRNVVERSYDDTKNVLERSYDSVRDFADKSYDDLRSGLSDINYSDFYANDPLNSAIRDSMQSPYLNSYLKIDTPTSVIPILSPPLTPNNTSNDYNILFVLVVLLVLFVAWRYWIMN</sequence>
<accession>A0A2K9V8T5</accession>
<protein>
    <submittedName>
        <fullName evidence="2">Uncharacterized protein</fullName>
    </submittedName>
</protein>
<organism evidence="2">
    <name type="scientific">Bandra megavirus</name>
    <dbReference type="NCBI Taxonomy" id="2071566"/>
    <lineage>
        <taxon>Viruses</taxon>
        <taxon>Varidnaviria</taxon>
        <taxon>Bamfordvirae</taxon>
        <taxon>Nucleocytoviricota</taxon>
        <taxon>Megaviricetes</taxon>
        <taxon>Imitervirales</taxon>
        <taxon>Mimiviridae</taxon>
        <taxon>Megamimivirinae</taxon>
        <taxon>Megavirus</taxon>
    </lineage>
</organism>
<keyword evidence="1" id="KW-1133">Transmembrane helix</keyword>
<reference evidence="2" key="1">
    <citation type="submission" date="2018-01" db="EMBL/GenBank/DDBJ databases">
        <title>Draft genome sequence of Bandra megavirus.</title>
        <authorList>
            <person name="Chatterjee A."/>
            <person name="Yadav R."/>
            <person name="Kondabagil K."/>
        </authorList>
    </citation>
    <scope>NUCLEOTIDE SEQUENCE</scope>
    <source>
        <strain evidence="2">KK-1</strain>
    </source>
</reference>
<keyword evidence="1" id="KW-0812">Transmembrane</keyword>
<keyword evidence="1" id="KW-0472">Membrane</keyword>
<name>A0A2K9V8T5_9VIRU</name>
<dbReference type="EMBL" id="MG779359">
    <property type="protein sequence ID" value="AUV58625.1"/>
    <property type="molecule type" value="Genomic_DNA"/>
</dbReference>
<proteinExistence type="predicted"/>
<evidence type="ECO:0000256" key="1">
    <source>
        <dbReference type="SAM" id="Phobius"/>
    </source>
</evidence>